<sequence length="1255" mass="140180">MAHSNFSKVDEYGFERHDDFDFESYEEFMSVYLRVLATRAQKWATLLGEGKSVRHTNTVKRYVRKGIPSEHRPSVWMAISGADKMKDQSPDLFHKILDSPFEKELVDLVKTDLPRTFPDNIYFTKEANHQTHLFNILIAYAHNNRVVGYCQGLNYIAGLLLLSTKSEEVSFWLLKVLVEKILPDYYTKTMDGLIVDIEVLSELVKSKVPDVHQHVINLVIDKSKDAKDQNEHTDITRSLLLSLRLGTLAIMVALLTLHLRSVRVFRWEQSVSGGLLITYLIAVVGLALCAGNPVSLNKGVVLQTYLCGTGAALLALNAACLWRRWHHAGDLTRAVADLLSALGVPLRQQEAYNNIATETKVLYLVGAIQNGDVSEEGRQTAAVLLRRLFSAEFFEFFPKLPFEQQAMLREQLLLTIQMDVSQQLRRKICDVVSELARSHLDDEGANQWPEFLQFMLTCASSQDPNMKEAGIRMSVPGVFGNLQNQNLDAIKRMLFSALQPTESDALRVQAVKAVGAFILLHDKEPAIQKHLSDLLDPMMQIIVQSMEKAEDDSAIKMVGDKEQEDTWRQLALEVMVTLCETAPAMVRKQVPMAVRMLTPLVLEMINNVVAESALDRICCGLGGKTMLGLIVSAVPVLLQSEDWRRRHAALMAVSSAGEGCHRQMEQMLDQVVSAVLNYLTDPHPRVRYAACNAVGQMSTDFAPIFEKKFHDKVVPTALVNFSEDCPKPILTLYLDPLMNKLEAILTAKFKELIERVGEEKFLSDASEVMDLLLKTHTEGEQLPGDDPQTSFLISAWSRICRIMGKNFAQYLPMVMEPVMRTAAMKPEVALLDNDDLETIEGSLDWHFIPLGDQQNFGIKTAGLEDKASACEMLVCYARELKEAFAEYAEDVVKLMVPMLKFYFHDGVRTAAAESLPYLLECARIRGHQYIEGMWAYILPELLKSIDSEPEQEVQVELLNSLAKCIELLGTGCLGDESMAEVVEEQLADEDNGDVYGLSRVADVLHALMAAYREAFFPHLDTLLPHLVQLMAPQRPYSDRQWAICIFDDVIEFGGQYSPACVKYQDIFLEPMLGGLCSAEPEVRQAAAYGCGVLAQFGGLQFADACARAVPLLAAIVAEPDSRSIEKINATENAISAVTKIIKYNHAKINRDEIIRHWLTWLPVVEDTEEAPHVYALLCELAAGGHAALTAPDAPQRVLALLAEAFLHDAVPTDNPVYAQMVALLRQIQSNGELFNSCLMQLSNEHKEALQLALST</sequence>
<dbReference type="Proteomes" id="UP001064048">
    <property type="component" value="Chromosome Z"/>
</dbReference>
<reference evidence="1 2" key="1">
    <citation type="journal article" date="2022" name="Genome Biol. Evol.">
        <title>The Spruce Budworm Genome: Reconstructing the Evolutionary History of Antifreeze Proteins.</title>
        <authorList>
            <person name="Beliveau C."/>
            <person name="Gagne P."/>
            <person name="Picq S."/>
            <person name="Vernygora O."/>
            <person name="Keeling C.I."/>
            <person name="Pinkney K."/>
            <person name="Doucet D."/>
            <person name="Wen F."/>
            <person name="Johnston J.S."/>
            <person name="Maaroufi H."/>
            <person name="Boyle B."/>
            <person name="Laroche J."/>
            <person name="Dewar K."/>
            <person name="Juretic N."/>
            <person name="Blackburn G."/>
            <person name="Nisole A."/>
            <person name="Brunet B."/>
            <person name="Brandao M."/>
            <person name="Lumley L."/>
            <person name="Duan J."/>
            <person name="Quan G."/>
            <person name="Lucarotti C.J."/>
            <person name="Roe A.D."/>
            <person name="Sperling F.A.H."/>
            <person name="Levesque R.C."/>
            <person name="Cusson M."/>
        </authorList>
    </citation>
    <scope>NUCLEOTIDE SEQUENCE [LARGE SCALE GENOMIC DNA]</scope>
    <source>
        <strain evidence="1">Glfc:IPQL:Cfum</strain>
    </source>
</reference>
<proteinExistence type="predicted"/>
<keyword evidence="2" id="KW-1185">Reference proteome</keyword>
<accession>A0ACC0K1S4</accession>
<name>A0ACC0K1S4_CHOFU</name>
<evidence type="ECO:0000313" key="1">
    <source>
        <dbReference type="EMBL" id="KAI8430148.1"/>
    </source>
</evidence>
<dbReference type="EMBL" id="CM046131">
    <property type="protein sequence ID" value="KAI8430148.1"/>
    <property type="molecule type" value="Genomic_DNA"/>
</dbReference>
<organism evidence="1 2">
    <name type="scientific">Choristoneura fumiferana</name>
    <name type="common">Spruce budworm moth</name>
    <name type="synonym">Archips fumiferana</name>
    <dbReference type="NCBI Taxonomy" id="7141"/>
    <lineage>
        <taxon>Eukaryota</taxon>
        <taxon>Metazoa</taxon>
        <taxon>Ecdysozoa</taxon>
        <taxon>Arthropoda</taxon>
        <taxon>Hexapoda</taxon>
        <taxon>Insecta</taxon>
        <taxon>Pterygota</taxon>
        <taxon>Neoptera</taxon>
        <taxon>Endopterygota</taxon>
        <taxon>Lepidoptera</taxon>
        <taxon>Glossata</taxon>
        <taxon>Ditrysia</taxon>
        <taxon>Tortricoidea</taxon>
        <taxon>Tortricidae</taxon>
        <taxon>Tortricinae</taxon>
        <taxon>Choristoneura</taxon>
    </lineage>
</organism>
<comment type="caution">
    <text evidence="1">The sequence shown here is derived from an EMBL/GenBank/DDBJ whole genome shotgun (WGS) entry which is preliminary data.</text>
</comment>
<evidence type="ECO:0000313" key="2">
    <source>
        <dbReference type="Proteomes" id="UP001064048"/>
    </source>
</evidence>
<protein>
    <submittedName>
        <fullName evidence="1">Uncharacterized protein</fullName>
    </submittedName>
</protein>
<gene>
    <name evidence="1" type="ORF">MSG28_000535</name>
</gene>